<dbReference type="PANTHER" id="PTHR23399:SF2">
    <property type="entry name" value="DEOXYNUCLEOTIDYLTRANSFERASE TERMINAL-INTERACTING PROTEIN 1"/>
    <property type="match status" value="1"/>
</dbReference>
<evidence type="ECO:0000256" key="1">
    <source>
        <dbReference type="ARBA" id="ARBA00004123"/>
    </source>
</evidence>
<evidence type="ECO:0000259" key="6">
    <source>
        <dbReference type="Pfam" id="PF21229"/>
    </source>
</evidence>
<comment type="subcellular location">
    <subcellularLocation>
        <location evidence="1">Nucleus</location>
    </subcellularLocation>
</comment>
<dbReference type="InParanoid" id="A0A1X7V145"/>
<dbReference type="Pfam" id="PF21229">
    <property type="entry name" value="TdIF1_2nd"/>
    <property type="match status" value="1"/>
</dbReference>
<dbReference type="InterPro" id="IPR041384">
    <property type="entry name" value="DNTTIP1_dimer"/>
</dbReference>
<reference evidence="7" key="1">
    <citation type="submission" date="2017-05" db="UniProtKB">
        <authorList>
            <consortium name="EnsemblMetazoa"/>
        </authorList>
    </citation>
    <scope>IDENTIFICATION</scope>
</reference>
<dbReference type="GO" id="GO:0005634">
    <property type="term" value="C:nucleus"/>
    <property type="evidence" value="ECO:0007669"/>
    <property type="project" value="UniProtKB-SubCell"/>
</dbReference>
<feature type="region of interest" description="Disordered" evidence="4">
    <location>
        <begin position="418"/>
        <end position="467"/>
    </location>
</feature>
<dbReference type="AlphaFoldDB" id="A0A1X7V145"/>
<dbReference type="InterPro" id="IPR026064">
    <property type="entry name" value="TdIF1"/>
</dbReference>
<feature type="region of interest" description="Disordered" evidence="4">
    <location>
        <begin position="145"/>
        <end position="164"/>
    </location>
</feature>
<dbReference type="GO" id="GO:0003677">
    <property type="term" value="F:DNA binding"/>
    <property type="evidence" value="ECO:0007669"/>
    <property type="project" value="UniProtKB-KW"/>
</dbReference>
<evidence type="ECO:0000256" key="3">
    <source>
        <dbReference type="ARBA" id="ARBA00023242"/>
    </source>
</evidence>
<dbReference type="GO" id="GO:0031491">
    <property type="term" value="F:nucleosome binding"/>
    <property type="evidence" value="ECO:0007669"/>
    <property type="project" value="TreeGrafter"/>
</dbReference>
<accession>A0A1X7V145</accession>
<dbReference type="PANTHER" id="PTHR23399">
    <property type="entry name" value="DEOXYNUCLEOTIDYLTRANSFERASE TERMINAL-INTERACTING PROTEIN 1"/>
    <property type="match status" value="1"/>
</dbReference>
<dbReference type="eggNOG" id="KOG4801">
    <property type="taxonomic scope" value="Eukaryota"/>
</dbReference>
<keyword evidence="3" id="KW-0539">Nucleus</keyword>
<evidence type="ECO:0000313" key="7">
    <source>
        <dbReference type="EnsemblMetazoa" id="Aqu2.1.33666_001"/>
    </source>
</evidence>
<feature type="domain" description="TdIF1 C-terminal" evidence="6">
    <location>
        <begin position="487"/>
        <end position="555"/>
    </location>
</feature>
<proteinExistence type="predicted"/>
<evidence type="ECO:0000259" key="5">
    <source>
        <dbReference type="Pfam" id="PF18192"/>
    </source>
</evidence>
<name>A0A1X7V145_AMPQE</name>
<protein>
    <submittedName>
        <fullName evidence="7">Uncharacterized protein</fullName>
    </submittedName>
</protein>
<feature type="domain" description="DNTTIP1 dimerisation" evidence="5">
    <location>
        <begin position="351"/>
        <end position="416"/>
    </location>
</feature>
<feature type="region of interest" description="Disordered" evidence="4">
    <location>
        <begin position="207"/>
        <end position="242"/>
    </location>
</feature>
<dbReference type="STRING" id="400682.A0A1X7V145"/>
<keyword evidence="2" id="KW-0238">DNA-binding</keyword>
<dbReference type="EnsemblMetazoa" id="Aqu2.1.33666_001">
    <property type="protein sequence ID" value="Aqu2.1.33666_001"/>
    <property type="gene ID" value="Aqu2.1.33666"/>
</dbReference>
<sequence>MELLANSNGGDLNEVLPKEAPGTLATLNSDLHVLSGDELLTTPILPPPPPLSPPSLPPIINGSVTDECLNFNGITEDQLGVEDQKNEEITETVLEEGDQQDLMVTAQPVPVDTEIEKDSLLHDLLGSEPGKLLVIESSNIIMENDNQSAAKPPSPKEVPEAPEVIKESKEEMEDTVTKGMDEIKEVVPVAAILLIPPTLNSVTVTPEAEDEEMEVQSEHNEILQQSSTSKESDLSGDSHIMSSLSEPDINAHQIPTTSSLLVTDQLDVPDVLETVKDLSPPHEEVIPAPSGVASFSLSSVNIPDNALNAPVNMLTRNFPRRHRHVHRAAVYAMHPYHRATCRGGAGVSVAKTLELIKAVLQTSFNQELKKLCDDYLQIFSIAAANINDNTNDTIPDSTLKILVMKMLEEAQQGYQNGKWEFPSVQLPKNDRVSDSKGPPMSTKKVRSEKEPRQYSSNKRRKMTEKAVDSSRAPWRWSLDKRRLNPGKYVCDGDDKTWLYDNKHLPVHGGKAFLLIYDEVESLVRTEDSYRDNVDILKSVQKLQRFSVPQFMEKKMKDFVRNVQGYFAQESAAAAAATAAATLPTTNPVQEDNGDK</sequence>
<dbReference type="InterPro" id="IPR049121">
    <property type="entry name" value="TdIF1_C"/>
</dbReference>
<evidence type="ECO:0000256" key="4">
    <source>
        <dbReference type="SAM" id="MobiDB-lite"/>
    </source>
</evidence>
<organism evidence="7">
    <name type="scientific">Amphimedon queenslandica</name>
    <name type="common">Sponge</name>
    <dbReference type="NCBI Taxonomy" id="400682"/>
    <lineage>
        <taxon>Eukaryota</taxon>
        <taxon>Metazoa</taxon>
        <taxon>Porifera</taxon>
        <taxon>Demospongiae</taxon>
        <taxon>Heteroscleromorpha</taxon>
        <taxon>Haplosclerida</taxon>
        <taxon>Niphatidae</taxon>
        <taxon>Amphimedon</taxon>
    </lineage>
</organism>
<evidence type="ECO:0000256" key="2">
    <source>
        <dbReference type="ARBA" id="ARBA00023125"/>
    </source>
</evidence>
<dbReference type="Pfam" id="PF18192">
    <property type="entry name" value="DNTTIP1_dimer"/>
    <property type="match status" value="1"/>
</dbReference>